<protein>
    <recommendedName>
        <fullName evidence="3">F-box domain-containing protein</fullName>
    </recommendedName>
</protein>
<reference evidence="2" key="1">
    <citation type="submission" date="2024-06" db="EMBL/GenBank/DDBJ databases">
        <title>Multi-omics analyses provide insights into the biosynthesis of the anticancer antibiotic pleurotin in Hohenbuehelia grisea.</title>
        <authorList>
            <person name="Weaver J.A."/>
            <person name="Alberti F."/>
        </authorList>
    </citation>
    <scope>NUCLEOTIDE SEQUENCE [LARGE SCALE GENOMIC DNA]</scope>
    <source>
        <strain evidence="2">T-177</strain>
    </source>
</reference>
<organism evidence="1 2">
    <name type="scientific">Hohenbuehelia grisea</name>
    <dbReference type="NCBI Taxonomy" id="104357"/>
    <lineage>
        <taxon>Eukaryota</taxon>
        <taxon>Fungi</taxon>
        <taxon>Dikarya</taxon>
        <taxon>Basidiomycota</taxon>
        <taxon>Agaricomycotina</taxon>
        <taxon>Agaricomycetes</taxon>
        <taxon>Agaricomycetidae</taxon>
        <taxon>Agaricales</taxon>
        <taxon>Pleurotineae</taxon>
        <taxon>Pleurotaceae</taxon>
        <taxon>Hohenbuehelia</taxon>
    </lineage>
</organism>
<gene>
    <name evidence="1" type="ORF">HGRIS_009206</name>
</gene>
<dbReference type="EMBL" id="JASNQZ010000012">
    <property type="protein sequence ID" value="KAL0949122.1"/>
    <property type="molecule type" value="Genomic_DNA"/>
</dbReference>
<accession>A0ABR3J0M2</accession>
<dbReference type="Gene3D" id="1.20.1280.50">
    <property type="match status" value="1"/>
</dbReference>
<proteinExistence type="predicted"/>
<name>A0ABR3J0M2_9AGAR</name>
<comment type="caution">
    <text evidence="1">The sequence shown here is derived from an EMBL/GenBank/DDBJ whole genome shotgun (WGS) entry which is preliminary data.</text>
</comment>
<sequence length="503" mass="55840">MATVVMTETAPERCRFDWLQYPRRLLGSLTFRRKSCPIQRLPDELLSYVFLFAMNDSDAITEAAVTPITISHVGTRWRRVALSTSKLWTSINLALPYTPAQVSRMRAWLLRSRSCPLDILLDFRDPDWSWDEDAHIFTSQQMQGTMAYLLPHVTRWRSFDLLCDTWHPIFTFLSLSQHVDSAPFLRRIALSRCNAYFALKGQAFAPAALKQPVPLLGKLPPGSLCSISLAGVHVDWSSTALRGLTELELKYHASEVMPSLKEFAGILTACPQLRGLSIIGWGPRFDVNDFDGVTEDDASAGPSTAPLLHLLRFAMGFLDITYAIQLLRSLAMPCLEDLALEDVSRSLNPEEAQDATPLLEWLAAPLPSTSTPESPLQLSHVSSLHLNGISASKASFAVFADRLRSLRALHITNVDDDMIAALNPSPTISALDYHPRCPLLAEVTCDAENIHALSAVVLSRKDFGCSPFQKIYAMTSETTEIYINDMDCAIFLSSGVQLFVIPS</sequence>
<evidence type="ECO:0000313" key="2">
    <source>
        <dbReference type="Proteomes" id="UP001556367"/>
    </source>
</evidence>
<dbReference type="Gene3D" id="3.80.10.10">
    <property type="entry name" value="Ribonuclease Inhibitor"/>
    <property type="match status" value="1"/>
</dbReference>
<evidence type="ECO:0008006" key="3">
    <source>
        <dbReference type="Google" id="ProtNLM"/>
    </source>
</evidence>
<keyword evidence="2" id="KW-1185">Reference proteome</keyword>
<dbReference type="InterPro" id="IPR032675">
    <property type="entry name" value="LRR_dom_sf"/>
</dbReference>
<evidence type="ECO:0000313" key="1">
    <source>
        <dbReference type="EMBL" id="KAL0949122.1"/>
    </source>
</evidence>
<dbReference type="Proteomes" id="UP001556367">
    <property type="component" value="Unassembled WGS sequence"/>
</dbReference>